<dbReference type="PANTHER" id="PTHR34351">
    <property type="entry name" value="SLR1927 PROTEIN-RELATED"/>
    <property type="match status" value="1"/>
</dbReference>
<keyword evidence="1" id="KW-0472">Membrane</keyword>
<keyword evidence="1" id="KW-1133">Transmembrane helix</keyword>
<evidence type="ECO:0000259" key="2">
    <source>
        <dbReference type="Pfam" id="PF01882"/>
    </source>
</evidence>
<keyword evidence="1" id="KW-0812">Transmembrane</keyword>
<dbReference type="AlphaFoldDB" id="A0A0A3J654"/>
<dbReference type="InterPro" id="IPR002881">
    <property type="entry name" value="DUF58"/>
</dbReference>
<gene>
    <name evidence="3" type="ORF">CD30_10655</name>
</gene>
<feature type="transmembrane region" description="Helical" evidence="1">
    <location>
        <begin position="36"/>
        <end position="58"/>
    </location>
</feature>
<dbReference type="PANTHER" id="PTHR34351:SF2">
    <property type="entry name" value="DUF58 DOMAIN-CONTAINING PROTEIN"/>
    <property type="match status" value="1"/>
</dbReference>
<reference evidence="3 4" key="1">
    <citation type="submission" date="2014-02" db="EMBL/GenBank/DDBJ databases">
        <title>Draft genome sequence of Lysinibacillus massiliensis CCUG 49529.</title>
        <authorList>
            <person name="Zhang F."/>
            <person name="Wang G."/>
            <person name="Zhang L."/>
        </authorList>
    </citation>
    <scope>NUCLEOTIDE SEQUENCE [LARGE SCALE GENOMIC DNA]</scope>
    <source>
        <strain evidence="3 4">CCUG 49529</strain>
    </source>
</reference>
<dbReference type="Pfam" id="PF01882">
    <property type="entry name" value="DUF58"/>
    <property type="match status" value="1"/>
</dbReference>
<evidence type="ECO:0000313" key="4">
    <source>
        <dbReference type="Proteomes" id="UP000030595"/>
    </source>
</evidence>
<evidence type="ECO:0000256" key="1">
    <source>
        <dbReference type="SAM" id="Phobius"/>
    </source>
</evidence>
<name>A0A0A3J654_9BACL</name>
<feature type="transmembrane region" description="Helical" evidence="1">
    <location>
        <begin position="12"/>
        <end position="30"/>
    </location>
</feature>
<evidence type="ECO:0000313" key="3">
    <source>
        <dbReference type="EMBL" id="KGR90653.1"/>
    </source>
</evidence>
<organism evidence="3 4">
    <name type="scientific">Ureibacillus massiliensis 4400831 = CIP 108448 = CCUG 49529</name>
    <dbReference type="NCBI Taxonomy" id="1211035"/>
    <lineage>
        <taxon>Bacteria</taxon>
        <taxon>Bacillati</taxon>
        <taxon>Bacillota</taxon>
        <taxon>Bacilli</taxon>
        <taxon>Bacillales</taxon>
        <taxon>Caryophanaceae</taxon>
        <taxon>Ureibacillus</taxon>
    </lineage>
</organism>
<dbReference type="OrthoDB" id="140416at2"/>
<comment type="caution">
    <text evidence="3">The sequence shown here is derived from an EMBL/GenBank/DDBJ whole genome shotgun (WGS) entry which is preliminary data.</text>
</comment>
<keyword evidence="4" id="KW-1185">Reference proteome</keyword>
<proteinExistence type="predicted"/>
<protein>
    <recommendedName>
        <fullName evidence="2">DUF58 domain-containing protein</fullName>
    </recommendedName>
</protein>
<feature type="domain" description="DUF58" evidence="2">
    <location>
        <begin position="207"/>
        <end position="325"/>
    </location>
</feature>
<accession>A0A0A3J654</accession>
<dbReference type="EMBL" id="JPVQ01000016">
    <property type="protein sequence ID" value="KGR90653.1"/>
    <property type="molecule type" value="Genomic_DNA"/>
</dbReference>
<dbReference type="eggNOG" id="COG1721">
    <property type="taxonomic scope" value="Bacteria"/>
</dbReference>
<dbReference type="Proteomes" id="UP000030595">
    <property type="component" value="Unassembled WGS sequence"/>
</dbReference>
<sequence>MMKVKPIVRNLGRSILIFLLMVITFSYAMFQGGFVSWFLFYALIPFLLYSFLLSIVPINIQNVQREIKPFHLERGDSARVTVRFQNKTWFPLLFLTVREIDMDKQMIDKLDGQLSNIFIVGWKRNFEWTYELRNLNRGQLAFHGLEITVADFFGWAVRNRTVSDVQTFTVYPKLTHLKYQPIQMQFDHGGIESSVSIVKDTSMVTGIRDYQAGDRFSWIHWKSFAKNETLRTKEFEDRTSQHTFLCIDRTVAYNFEEIVDLAASILQSVVKNQGDISFLSYGLTRRYFPNIKTQSQFQKVIQHLATVQPDANETIYSILTKELKNLSAATFLFITSNFSEEMSHFFTKGTSVMRGAICFVVTEGNVITKRNYPNLKVIHIGREQFQNAFTEVVKP</sequence>